<dbReference type="Pfam" id="PF04186">
    <property type="entry name" value="FxsA"/>
    <property type="match status" value="1"/>
</dbReference>
<dbReference type="InterPro" id="IPR007313">
    <property type="entry name" value="FxsA"/>
</dbReference>
<dbReference type="Proteomes" id="UP001595630">
    <property type="component" value="Unassembled WGS sequence"/>
</dbReference>
<feature type="compositionally biased region" description="Basic and acidic residues" evidence="1">
    <location>
        <begin position="141"/>
        <end position="155"/>
    </location>
</feature>
<keyword evidence="2" id="KW-1133">Transmembrane helix</keyword>
<dbReference type="PANTHER" id="PTHR35335">
    <property type="entry name" value="UPF0716 PROTEIN FXSA"/>
    <property type="match status" value="1"/>
</dbReference>
<evidence type="ECO:0000313" key="4">
    <source>
        <dbReference type="Proteomes" id="UP001595630"/>
    </source>
</evidence>
<dbReference type="PANTHER" id="PTHR35335:SF1">
    <property type="entry name" value="UPF0716 PROTEIN FXSA"/>
    <property type="match status" value="1"/>
</dbReference>
<feature type="transmembrane region" description="Helical" evidence="2">
    <location>
        <begin position="75"/>
        <end position="100"/>
    </location>
</feature>
<evidence type="ECO:0000313" key="3">
    <source>
        <dbReference type="EMBL" id="MFC3606609.1"/>
    </source>
</evidence>
<name>A0ABV7T1K5_9GAMM</name>
<dbReference type="NCBIfam" id="NF008528">
    <property type="entry name" value="PRK11463.1-2"/>
    <property type="match status" value="1"/>
</dbReference>
<dbReference type="RefSeq" id="WP_386360799.1">
    <property type="nucleotide sequence ID" value="NZ_JBHRXZ010000003.1"/>
</dbReference>
<keyword evidence="2" id="KW-0812">Transmembrane</keyword>
<comment type="caution">
    <text evidence="3">The sequence shown here is derived from an EMBL/GenBank/DDBJ whole genome shotgun (WGS) entry which is preliminary data.</text>
</comment>
<proteinExistence type="predicted"/>
<keyword evidence="4" id="KW-1185">Reference proteome</keyword>
<reference evidence="4" key="1">
    <citation type="journal article" date="2019" name="Int. J. Syst. Evol. Microbiol.">
        <title>The Global Catalogue of Microorganisms (GCM) 10K type strain sequencing project: providing services to taxonomists for standard genome sequencing and annotation.</title>
        <authorList>
            <consortium name="The Broad Institute Genomics Platform"/>
            <consortium name="The Broad Institute Genome Sequencing Center for Infectious Disease"/>
            <person name="Wu L."/>
            <person name="Ma J."/>
        </authorList>
    </citation>
    <scope>NUCLEOTIDE SEQUENCE [LARGE SCALE GENOMIC DNA]</scope>
    <source>
        <strain evidence="4">KCTC 42447</strain>
    </source>
</reference>
<evidence type="ECO:0000256" key="1">
    <source>
        <dbReference type="SAM" id="MobiDB-lite"/>
    </source>
</evidence>
<organism evidence="3 4">
    <name type="scientific">Stutzerimonas tarimensis</name>
    <dbReference type="NCBI Taxonomy" id="1507735"/>
    <lineage>
        <taxon>Bacteria</taxon>
        <taxon>Pseudomonadati</taxon>
        <taxon>Pseudomonadota</taxon>
        <taxon>Gammaproteobacteria</taxon>
        <taxon>Pseudomonadales</taxon>
        <taxon>Pseudomonadaceae</taxon>
        <taxon>Stutzerimonas</taxon>
    </lineage>
</organism>
<feature type="region of interest" description="Disordered" evidence="1">
    <location>
        <begin position="127"/>
        <end position="155"/>
    </location>
</feature>
<accession>A0ABV7T1K5</accession>
<gene>
    <name evidence="3" type="ORF">ACFOMF_02255</name>
</gene>
<evidence type="ECO:0000256" key="2">
    <source>
        <dbReference type="SAM" id="Phobius"/>
    </source>
</evidence>
<protein>
    <submittedName>
        <fullName evidence="3">FxsA family protein</fullName>
    </submittedName>
</protein>
<keyword evidence="2" id="KW-0472">Membrane</keyword>
<feature type="transmembrane region" description="Helical" evidence="2">
    <location>
        <begin position="32"/>
        <end position="55"/>
    </location>
</feature>
<dbReference type="EMBL" id="JBHRXZ010000003">
    <property type="protein sequence ID" value="MFC3606609.1"/>
    <property type="molecule type" value="Genomic_DNA"/>
</dbReference>
<sequence>MRFFFLLFLLFPLAELALLIRVGSAIGVLPTLGLLVLGGVIGVLLMRLAGFSTAWRARERIARGELPEREMLQGLVMVIGGGLIFLPGFLSDLLGLLVLFPPTRRMMLGLLQRKVELQVQRQRAFRQDFENNTPPHPQRPQRPDVIEGEWERRDK</sequence>